<dbReference type="AlphaFoldDB" id="A0A803KUB4"/>
<dbReference type="Pfam" id="PF04030">
    <property type="entry name" value="ALO"/>
    <property type="match status" value="1"/>
</dbReference>
<organism evidence="5 6">
    <name type="scientific">Chenopodium quinoa</name>
    <name type="common">Quinoa</name>
    <dbReference type="NCBI Taxonomy" id="63459"/>
    <lineage>
        <taxon>Eukaryota</taxon>
        <taxon>Viridiplantae</taxon>
        <taxon>Streptophyta</taxon>
        <taxon>Embryophyta</taxon>
        <taxon>Tracheophyta</taxon>
        <taxon>Spermatophyta</taxon>
        <taxon>Magnoliopsida</taxon>
        <taxon>eudicotyledons</taxon>
        <taxon>Gunneridae</taxon>
        <taxon>Pentapetalae</taxon>
        <taxon>Caryophyllales</taxon>
        <taxon>Chenopodiaceae</taxon>
        <taxon>Chenopodioideae</taxon>
        <taxon>Atripliceae</taxon>
        <taxon>Chenopodium</taxon>
    </lineage>
</organism>
<name>A0A803KUB4_CHEQI</name>
<evidence type="ECO:0000256" key="2">
    <source>
        <dbReference type="ARBA" id="ARBA00005466"/>
    </source>
</evidence>
<reference evidence="5" key="2">
    <citation type="submission" date="2021-03" db="UniProtKB">
        <authorList>
            <consortium name="EnsemblPlants"/>
        </authorList>
    </citation>
    <scope>IDENTIFICATION</scope>
</reference>
<accession>A0A803KUB4</accession>
<protein>
    <recommendedName>
        <fullName evidence="4">D-arabinono-1,4-lactone oxidase C-terminal domain-containing protein</fullName>
    </recommendedName>
</protein>
<keyword evidence="3" id="KW-0560">Oxidoreductase</keyword>
<dbReference type="GO" id="GO:0016020">
    <property type="term" value="C:membrane"/>
    <property type="evidence" value="ECO:0007669"/>
    <property type="project" value="InterPro"/>
</dbReference>
<dbReference type="GO" id="GO:0019853">
    <property type="term" value="P:L-ascorbic acid biosynthetic process"/>
    <property type="evidence" value="ECO:0007669"/>
    <property type="project" value="UniProtKB-UniPathway"/>
</dbReference>
<evidence type="ECO:0000256" key="3">
    <source>
        <dbReference type="ARBA" id="ARBA00023002"/>
    </source>
</evidence>
<feature type="domain" description="D-arabinono-1,4-lactone oxidase C-terminal" evidence="4">
    <location>
        <begin position="33"/>
        <end position="168"/>
    </location>
</feature>
<keyword evidence="6" id="KW-1185">Reference proteome</keyword>
<proteinExistence type="inferred from homology"/>
<dbReference type="UniPathway" id="UPA00132"/>
<dbReference type="OMA" id="ETMAINM"/>
<dbReference type="Gramene" id="AUR62002622-RA">
    <property type="protein sequence ID" value="AUR62002622-RA:cds"/>
    <property type="gene ID" value="AUR62002622"/>
</dbReference>
<evidence type="ECO:0000313" key="5">
    <source>
        <dbReference type="EnsemblPlants" id="AUR62002622-RA:cds"/>
    </source>
</evidence>
<sequence length="226" mass="25847">MQASGSCLNDQNNIVDGYCGWDPRINGQFSSSNGFTLPMNKETSFIEDLNKLVNIDPTSFCGFDLYLGILMRYVKISSAYLGKDEDGIDFDITYYRPRKALDPQLNEDVINEIEQIAIFKYAGVPHWGKNRNVAFESVICKYKNGEKFYRVKERYDPLGLFSSEWTDQVLELKEGLIIIKQVVHLKDCVDVTRTMIVRRGTLVGAVEFMPKLKFARREATLLVMIA</sequence>
<dbReference type="InterPro" id="IPR007173">
    <property type="entry name" value="ALO_C"/>
</dbReference>
<evidence type="ECO:0000313" key="6">
    <source>
        <dbReference type="Proteomes" id="UP000596660"/>
    </source>
</evidence>
<reference evidence="5" key="1">
    <citation type="journal article" date="2017" name="Nature">
        <title>The genome of Chenopodium quinoa.</title>
        <authorList>
            <person name="Jarvis D.E."/>
            <person name="Ho Y.S."/>
            <person name="Lightfoot D.J."/>
            <person name="Schmoeckel S.M."/>
            <person name="Li B."/>
            <person name="Borm T.J.A."/>
            <person name="Ohyanagi H."/>
            <person name="Mineta K."/>
            <person name="Michell C.T."/>
            <person name="Saber N."/>
            <person name="Kharbatia N.M."/>
            <person name="Rupper R.R."/>
            <person name="Sharp A.R."/>
            <person name="Dally N."/>
            <person name="Boughton B.A."/>
            <person name="Woo Y.H."/>
            <person name="Gao G."/>
            <person name="Schijlen E.G.W.M."/>
            <person name="Guo X."/>
            <person name="Momin A.A."/>
            <person name="Negrao S."/>
            <person name="Al-Babili S."/>
            <person name="Gehring C."/>
            <person name="Roessner U."/>
            <person name="Jung C."/>
            <person name="Murphy K."/>
            <person name="Arold S.T."/>
            <person name="Gojobori T."/>
            <person name="van der Linden C.G."/>
            <person name="van Loo E.N."/>
            <person name="Jellen E.N."/>
            <person name="Maughan P.J."/>
            <person name="Tester M."/>
        </authorList>
    </citation>
    <scope>NUCLEOTIDE SEQUENCE [LARGE SCALE GENOMIC DNA]</scope>
    <source>
        <strain evidence="5">cv. PI 614886</strain>
    </source>
</reference>
<evidence type="ECO:0000259" key="4">
    <source>
        <dbReference type="Pfam" id="PF04030"/>
    </source>
</evidence>
<dbReference type="InterPro" id="IPR050432">
    <property type="entry name" value="FAD-linked_Oxidoreductases_BP"/>
</dbReference>
<dbReference type="GO" id="GO:0003885">
    <property type="term" value="F:D-arabinono-1,4-lactone oxidase activity"/>
    <property type="evidence" value="ECO:0007669"/>
    <property type="project" value="InterPro"/>
</dbReference>
<dbReference type="PANTHER" id="PTHR13878:SF67">
    <property type="entry name" value="L-GULONOLACTONE OXIDASE 5"/>
    <property type="match status" value="1"/>
</dbReference>
<dbReference type="SMR" id="A0A803KUB4"/>
<dbReference type="EnsemblPlants" id="AUR62002622-RA">
    <property type="protein sequence ID" value="AUR62002622-RA:cds"/>
    <property type="gene ID" value="AUR62002622"/>
</dbReference>
<dbReference type="PANTHER" id="PTHR13878">
    <property type="entry name" value="GULONOLACTONE OXIDASE"/>
    <property type="match status" value="1"/>
</dbReference>
<comment type="similarity">
    <text evidence="2">Belongs to the oxygen-dependent FAD-linked oxidoreductase family.</text>
</comment>
<dbReference type="Proteomes" id="UP000596660">
    <property type="component" value="Unplaced"/>
</dbReference>
<comment type="pathway">
    <text evidence="1">Cofactor biosynthesis; L-ascorbate biosynthesis.</text>
</comment>
<evidence type="ECO:0000256" key="1">
    <source>
        <dbReference type="ARBA" id="ARBA00005147"/>
    </source>
</evidence>